<dbReference type="GO" id="GO:0052621">
    <property type="term" value="F:diguanylate cyclase activity"/>
    <property type="evidence" value="ECO:0007669"/>
    <property type="project" value="TreeGrafter"/>
</dbReference>
<dbReference type="InterPro" id="IPR050469">
    <property type="entry name" value="Diguanylate_Cyclase"/>
</dbReference>
<dbReference type="Gene3D" id="3.30.70.270">
    <property type="match status" value="1"/>
</dbReference>
<dbReference type="SMART" id="SM00267">
    <property type="entry name" value="GGDEF"/>
    <property type="match status" value="1"/>
</dbReference>
<evidence type="ECO:0000259" key="3">
    <source>
        <dbReference type="PROSITE" id="PS50887"/>
    </source>
</evidence>
<proteinExistence type="predicted"/>
<dbReference type="NCBIfam" id="TIGR00254">
    <property type="entry name" value="GGDEF"/>
    <property type="match status" value="1"/>
</dbReference>
<dbReference type="GO" id="GO:0005886">
    <property type="term" value="C:plasma membrane"/>
    <property type="evidence" value="ECO:0007669"/>
    <property type="project" value="TreeGrafter"/>
</dbReference>
<reference evidence="4 5" key="1">
    <citation type="journal article" date="2019" name="Emerg. Microbes Infect.">
        <title>Comprehensive subspecies identification of 175 nontuberculous mycobacteria species based on 7547 genomic profiles.</title>
        <authorList>
            <person name="Matsumoto Y."/>
            <person name="Kinjo T."/>
            <person name="Motooka D."/>
            <person name="Nabeya D."/>
            <person name="Jung N."/>
            <person name="Uechi K."/>
            <person name="Horii T."/>
            <person name="Iida T."/>
            <person name="Fujita J."/>
            <person name="Nakamura S."/>
        </authorList>
    </citation>
    <scope>NUCLEOTIDE SEQUENCE [LARGE SCALE GENOMIC DNA]</scope>
    <source>
        <strain evidence="4 5">JCM 18538</strain>
    </source>
</reference>
<keyword evidence="2" id="KW-0472">Membrane</keyword>
<evidence type="ECO:0000256" key="1">
    <source>
        <dbReference type="SAM" id="MobiDB-lite"/>
    </source>
</evidence>
<dbReference type="InterPro" id="IPR029787">
    <property type="entry name" value="Nucleotide_cyclase"/>
</dbReference>
<name>A0A7I7RTY6_9MYCO</name>
<dbReference type="KEGG" id="marz:MARA_14950"/>
<gene>
    <name evidence="4" type="ORF">MARA_14950</name>
</gene>
<dbReference type="AlphaFoldDB" id="A0A7I7RTY6"/>
<dbReference type="GO" id="GO:1902201">
    <property type="term" value="P:negative regulation of bacterial-type flagellum-dependent cell motility"/>
    <property type="evidence" value="ECO:0007669"/>
    <property type="project" value="TreeGrafter"/>
</dbReference>
<feature type="compositionally biased region" description="Low complexity" evidence="1">
    <location>
        <begin position="335"/>
        <end position="348"/>
    </location>
</feature>
<evidence type="ECO:0000313" key="5">
    <source>
        <dbReference type="Proteomes" id="UP000467428"/>
    </source>
</evidence>
<dbReference type="GO" id="GO:0043709">
    <property type="term" value="P:cell adhesion involved in single-species biofilm formation"/>
    <property type="evidence" value="ECO:0007669"/>
    <property type="project" value="TreeGrafter"/>
</dbReference>
<dbReference type="EMBL" id="AP022593">
    <property type="protein sequence ID" value="BBY48027.1"/>
    <property type="molecule type" value="Genomic_DNA"/>
</dbReference>
<feature type="transmembrane region" description="Helical" evidence="2">
    <location>
        <begin position="37"/>
        <end position="55"/>
    </location>
</feature>
<accession>A0A7I7RTY6</accession>
<dbReference type="SUPFAM" id="SSF55073">
    <property type="entry name" value="Nucleotide cyclase"/>
    <property type="match status" value="1"/>
</dbReference>
<dbReference type="Proteomes" id="UP000467428">
    <property type="component" value="Chromosome"/>
</dbReference>
<dbReference type="PROSITE" id="PS50887">
    <property type="entry name" value="GGDEF"/>
    <property type="match status" value="1"/>
</dbReference>
<feature type="transmembrane region" description="Helical" evidence="2">
    <location>
        <begin position="62"/>
        <end position="81"/>
    </location>
</feature>
<keyword evidence="2" id="KW-0812">Transmembrane</keyword>
<protein>
    <recommendedName>
        <fullName evidence="3">GGDEF domain-containing protein</fullName>
    </recommendedName>
</protein>
<dbReference type="InterPro" id="IPR043128">
    <property type="entry name" value="Rev_trsase/Diguanyl_cyclase"/>
</dbReference>
<dbReference type="Pfam" id="PF00990">
    <property type="entry name" value="GGDEF"/>
    <property type="match status" value="1"/>
</dbReference>
<keyword evidence="2" id="KW-1133">Transmembrane helix</keyword>
<feature type="domain" description="GGDEF" evidence="3">
    <location>
        <begin position="152"/>
        <end position="284"/>
    </location>
</feature>
<dbReference type="PANTHER" id="PTHR45138:SF9">
    <property type="entry name" value="DIGUANYLATE CYCLASE DGCM-RELATED"/>
    <property type="match status" value="1"/>
</dbReference>
<geneLocation type="plasmid" evidence="5">
    <name>pjcm18538 dna</name>
</geneLocation>
<organism evidence="4 5">
    <name type="scientific">Mycolicibacterium arabiense</name>
    <dbReference type="NCBI Taxonomy" id="1286181"/>
    <lineage>
        <taxon>Bacteria</taxon>
        <taxon>Bacillati</taxon>
        <taxon>Actinomycetota</taxon>
        <taxon>Actinomycetes</taxon>
        <taxon>Mycobacteriales</taxon>
        <taxon>Mycobacteriaceae</taxon>
        <taxon>Mycolicibacterium</taxon>
    </lineage>
</organism>
<dbReference type="PANTHER" id="PTHR45138">
    <property type="entry name" value="REGULATORY COMPONENTS OF SENSORY TRANSDUCTION SYSTEM"/>
    <property type="match status" value="1"/>
</dbReference>
<feature type="transmembrane region" description="Helical" evidence="2">
    <location>
        <begin position="93"/>
        <end position="114"/>
    </location>
</feature>
<dbReference type="InterPro" id="IPR000160">
    <property type="entry name" value="GGDEF_dom"/>
</dbReference>
<evidence type="ECO:0000313" key="4">
    <source>
        <dbReference type="EMBL" id="BBY48027.1"/>
    </source>
</evidence>
<evidence type="ECO:0000256" key="2">
    <source>
        <dbReference type="SAM" id="Phobius"/>
    </source>
</evidence>
<keyword evidence="5" id="KW-1185">Reference proteome</keyword>
<dbReference type="CDD" id="cd01949">
    <property type="entry name" value="GGDEF"/>
    <property type="match status" value="1"/>
</dbReference>
<feature type="region of interest" description="Disordered" evidence="1">
    <location>
        <begin position="324"/>
        <end position="365"/>
    </location>
</feature>
<sequence>MAVMWATQWPTRRQSLVFTGVLAVCIAAGCLVQSTPVAGLQGATAFAALAGYVAFFHTSRALLLILAVSATTATICAVQIATHLDPFAALSKLLILTVGVLAVPYSAHVLVHVLGVDALKSDVDPLTDLPNRRGFYRSMRTLTAESIGSRAAELSAVMVDLDAFKRVNDTAGHAAGDQTLIAVADILRKTRRGDSVLGRVGGEEFVVGIVGPKHHATGLAERLRREIAAMPSNVTASVGVATVPLRRMPPDGIRGLLQGLIESADRAMYTAKRSGGDQVHVSGTPVDDFADAPVTGAMPKKTTATAGKVPWTIAARPLVGSEANRTTAAAGMEQAPAKSKAAPAAVPPEIVNPTPAPATAVTKQL</sequence>